<dbReference type="EMBL" id="BTGC01000003">
    <property type="protein sequence ID" value="GMM50081.1"/>
    <property type="molecule type" value="Genomic_DNA"/>
</dbReference>
<feature type="transmembrane region" description="Helical" evidence="1">
    <location>
        <begin position="59"/>
        <end position="83"/>
    </location>
</feature>
<dbReference type="InterPro" id="IPR029164">
    <property type="entry name" value="PIG-Y"/>
</dbReference>
<keyword evidence="3" id="KW-1185">Reference proteome</keyword>
<comment type="caution">
    <text evidence="2">The sequence shown here is derived from an EMBL/GenBank/DDBJ whole genome shotgun (WGS) entry which is preliminary data.</text>
</comment>
<protein>
    <recommendedName>
        <fullName evidence="4">Dolichol phosphate-mannose biosynthesis regulatory protein</fullName>
    </recommendedName>
</protein>
<sequence length="91" mass="10561">MKVNPRVPPKREIKYQRVYGVCILIATYAVVVPLLYFLIKAPPSPESYEDYEAETGWPLPAYHILLLCMLPVVCWLWALLAWLGMKLFRHG</sequence>
<evidence type="ECO:0000313" key="2">
    <source>
        <dbReference type="EMBL" id="GMM50081.1"/>
    </source>
</evidence>
<reference evidence="2 3" key="1">
    <citation type="journal article" date="2023" name="Elife">
        <title>Identification of key yeast species and microbe-microbe interactions impacting larval growth of Drosophila in the wild.</title>
        <authorList>
            <person name="Mure A."/>
            <person name="Sugiura Y."/>
            <person name="Maeda R."/>
            <person name="Honda K."/>
            <person name="Sakurai N."/>
            <person name="Takahashi Y."/>
            <person name="Watada M."/>
            <person name="Katoh T."/>
            <person name="Gotoh A."/>
            <person name="Gotoh Y."/>
            <person name="Taniguchi I."/>
            <person name="Nakamura K."/>
            <person name="Hayashi T."/>
            <person name="Katayama T."/>
            <person name="Uemura T."/>
            <person name="Hattori Y."/>
        </authorList>
    </citation>
    <scope>NUCLEOTIDE SEQUENCE [LARGE SCALE GENOMIC DNA]</scope>
    <source>
        <strain evidence="2 3">SB-73</strain>
    </source>
</reference>
<evidence type="ECO:0008006" key="4">
    <source>
        <dbReference type="Google" id="ProtNLM"/>
    </source>
</evidence>
<keyword evidence="1" id="KW-0472">Membrane</keyword>
<accession>A0AAV5RHL7</accession>
<gene>
    <name evidence="2" type="ORF">DASB73_010390</name>
</gene>
<keyword evidence="1" id="KW-0812">Transmembrane</keyword>
<dbReference type="Pfam" id="PF15159">
    <property type="entry name" value="PIG-Y"/>
    <property type="match status" value="1"/>
</dbReference>
<dbReference type="AlphaFoldDB" id="A0AAV5RHL7"/>
<evidence type="ECO:0000256" key="1">
    <source>
        <dbReference type="SAM" id="Phobius"/>
    </source>
</evidence>
<organism evidence="2 3">
    <name type="scientific">Starmerella bacillaris</name>
    <name type="common">Yeast</name>
    <name type="synonym">Candida zemplinina</name>
    <dbReference type="NCBI Taxonomy" id="1247836"/>
    <lineage>
        <taxon>Eukaryota</taxon>
        <taxon>Fungi</taxon>
        <taxon>Dikarya</taxon>
        <taxon>Ascomycota</taxon>
        <taxon>Saccharomycotina</taxon>
        <taxon>Dipodascomycetes</taxon>
        <taxon>Dipodascales</taxon>
        <taxon>Trichomonascaceae</taxon>
        <taxon>Starmerella</taxon>
    </lineage>
</organism>
<dbReference type="Proteomes" id="UP001362899">
    <property type="component" value="Unassembled WGS sequence"/>
</dbReference>
<evidence type="ECO:0000313" key="3">
    <source>
        <dbReference type="Proteomes" id="UP001362899"/>
    </source>
</evidence>
<proteinExistence type="predicted"/>
<keyword evidence="1" id="KW-1133">Transmembrane helix</keyword>
<name>A0AAV5RHL7_STABA</name>
<feature type="transmembrane region" description="Helical" evidence="1">
    <location>
        <begin position="21"/>
        <end position="39"/>
    </location>
</feature>